<dbReference type="SUPFAM" id="SSF50249">
    <property type="entry name" value="Nucleic acid-binding proteins"/>
    <property type="match status" value="2"/>
</dbReference>
<proteinExistence type="predicted"/>
<protein>
    <recommendedName>
        <fullName evidence="4">30S ribosomal protein S1</fullName>
    </recommendedName>
</protein>
<keyword evidence="3" id="KW-1185">Reference proteome</keyword>
<comment type="caution">
    <text evidence="2">The sequence shown here is derived from an EMBL/GenBank/DDBJ whole genome shotgun (WGS) entry which is preliminary data.</text>
</comment>
<dbReference type="AlphaFoldDB" id="A0A1U7LXA6"/>
<reference evidence="2 3" key="1">
    <citation type="journal article" date="2016" name="Appl. Environ. Microbiol.">
        <title>Function and Phylogeny of Bacterial Butyryl Coenzyme A:Acetate Transferases and Their Diversity in the Proximal Colon of Swine.</title>
        <authorList>
            <person name="Trachsel J."/>
            <person name="Bayles D.O."/>
            <person name="Looft T."/>
            <person name="Levine U.Y."/>
            <person name="Allen H.K."/>
        </authorList>
    </citation>
    <scope>NUCLEOTIDE SEQUENCE [LARGE SCALE GENOMIC DNA]</scope>
    <source>
        <strain evidence="2 3">35-6-1</strain>
    </source>
</reference>
<sequence>MFIKTRINKINADNLYCEGQVISILDNDKKTIEDKKLNDYKVIISFDKIDLSTSLKNYDFMINETVIGKVIETDDKGKLISLDISEYQKEIFDDFVKGGPYKAKILWFLSYGAMVKVNEFLGIIKNSDFSNKYLKVSQFYHPGDLIEVEVANTYLNKIYFKPTDMSHEDYQADLSKYKVNDVIIVRISSTRPWGIFVGIAPGVDGLCNNPDNLGLKAGMKIAYKITKINEKGIKGRFVKLIG</sequence>
<dbReference type="InterPro" id="IPR012340">
    <property type="entry name" value="NA-bd_OB-fold"/>
</dbReference>
<dbReference type="STRING" id="1465756.BIV18_09600"/>
<name>A0A1U7LXA6_9FIRM</name>
<dbReference type="Proteomes" id="UP000187166">
    <property type="component" value="Unassembled WGS sequence"/>
</dbReference>
<evidence type="ECO:0000313" key="1">
    <source>
        <dbReference type="EMBL" id="OLR61599.1"/>
    </source>
</evidence>
<organism evidence="2 3">
    <name type="scientific">Peptoniphilus porci</name>
    <dbReference type="NCBI Taxonomy" id="2652280"/>
    <lineage>
        <taxon>Bacteria</taxon>
        <taxon>Bacillati</taxon>
        <taxon>Bacillota</taxon>
        <taxon>Tissierellia</taxon>
        <taxon>Tissierellales</taxon>
        <taxon>Peptoniphilaceae</taxon>
        <taxon>Peptoniphilus</taxon>
    </lineage>
</organism>
<dbReference type="EMBL" id="MJIH01000008">
    <property type="protein sequence ID" value="OLR61599.1"/>
    <property type="molecule type" value="Genomic_DNA"/>
</dbReference>
<evidence type="ECO:0000313" key="2">
    <source>
        <dbReference type="EMBL" id="OLR61704.1"/>
    </source>
</evidence>
<reference evidence="2" key="2">
    <citation type="submission" date="2024-09" db="EMBL/GenBank/DDBJ databases">
        <authorList>
            <person name="Trachsel J."/>
            <person name="Bayles D.O."/>
            <person name="Looft T."/>
            <person name="Levine U.Y."/>
            <person name="Allen H.K."/>
        </authorList>
    </citation>
    <scope>NUCLEOTIDE SEQUENCE</scope>
    <source>
        <strain evidence="2">35-6-1</strain>
    </source>
</reference>
<evidence type="ECO:0008006" key="4">
    <source>
        <dbReference type="Google" id="ProtNLM"/>
    </source>
</evidence>
<accession>A0A1U7LXA6</accession>
<dbReference type="EMBL" id="MJIH01000008">
    <property type="protein sequence ID" value="OLR61704.1"/>
    <property type="molecule type" value="Genomic_DNA"/>
</dbReference>
<gene>
    <name evidence="1" type="ORF">BIV18_09600</name>
    <name evidence="2" type="ORF">BIV18_10145</name>
</gene>
<evidence type="ECO:0000313" key="3">
    <source>
        <dbReference type="Proteomes" id="UP000187166"/>
    </source>
</evidence>